<dbReference type="HOGENOM" id="CLU_1282211_0_0_9"/>
<feature type="transmembrane region" description="Helical" evidence="1">
    <location>
        <begin position="12"/>
        <end position="31"/>
    </location>
</feature>
<dbReference type="STRING" id="1192197.JBW_00558"/>
<keyword evidence="1" id="KW-0812">Transmembrane</keyword>
<dbReference type="RefSeq" id="WP_007958847.1">
    <property type="nucleotide sequence ID" value="NZ_CP010978.1"/>
</dbReference>
<sequence>MQSNLHYQQSIFKILIIIIVFGLSSLPNSIIEAAANNMIPLQLLDLNANPLSHVRLTAWRINTSHSQDSGHTGASGTALLHLPPGQYYVTGDITTLKNQTAYAAGLKNNHTTTLYFISTIFTVSENTKMSTLTIDNTNYIDIADISGVKGFQIHLSQRNLGIETNVSIAGNHNWLRLYLPTRMQYTIQQVEGILHLQWPIYAAPGLQFILSSGLK</sequence>
<evidence type="ECO:0000313" key="2">
    <source>
        <dbReference type="EMBL" id="AJQ25910.1"/>
    </source>
</evidence>
<accession>I9NN74</accession>
<reference evidence="2 3" key="1">
    <citation type="journal article" date="2015" name="Genome Announc.">
        <title>Complete Genome Sequence of Pelosinus fermentans JBW45, a Member of a Remarkably Competitive Group of Negativicutes in the Firmicutes Phylum.</title>
        <authorList>
            <person name="De Leon K.B."/>
            <person name="Utturkar S.M."/>
            <person name="Camilleri L.B."/>
            <person name="Elias D.A."/>
            <person name="Arkin A.P."/>
            <person name="Fields M.W."/>
            <person name="Brown S.D."/>
            <person name="Wall J.D."/>
        </authorList>
    </citation>
    <scope>NUCLEOTIDE SEQUENCE [LARGE SCALE GENOMIC DNA]</scope>
    <source>
        <strain evidence="2 3">JBW45</strain>
    </source>
</reference>
<organism evidence="2 3">
    <name type="scientific">Pelosinus fermentans JBW45</name>
    <dbReference type="NCBI Taxonomy" id="1192197"/>
    <lineage>
        <taxon>Bacteria</taxon>
        <taxon>Bacillati</taxon>
        <taxon>Bacillota</taxon>
        <taxon>Negativicutes</taxon>
        <taxon>Selenomonadales</taxon>
        <taxon>Sporomusaceae</taxon>
        <taxon>Pelosinus</taxon>
    </lineage>
</organism>
<dbReference type="Proteomes" id="UP000005361">
    <property type="component" value="Chromosome"/>
</dbReference>
<dbReference type="AlphaFoldDB" id="I9NN74"/>
<name>I9NN74_9FIRM</name>
<dbReference type="EMBL" id="CP010978">
    <property type="protein sequence ID" value="AJQ25910.1"/>
    <property type="molecule type" value="Genomic_DNA"/>
</dbReference>
<proteinExistence type="predicted"/>
<evidence type="ECO:0000313" key="3">
    <source>
        <dbReference type="Proteomes" id="UP000005361"/>
    </source>
</evidence>
<protein>
    <submittedName>
        <fullName evidence="2">Uncharacterized protein</fullName>
    </submittedName>
</protein>
<dbReference type="KEGG" id="pft:JBW_00558"/>
<reference evidence="3" key="2">
    <citation type="submission" date="2015-02" db="EMBL/GenBank/DDBJ databases">
        <title>Complete Genome Sequence of Pelosinus fermentans JBW45.</title>
        <authorList>
            <person name="De Leon K.B."/>
            <person name="Utturkar S.M."/>
            <person name="Camilleri L.B."/>
            <person name="Arkin A.P."/>
            <person name="Fields M.W."/>
            <person name="Brown S.D."/>
            <person name="Wall J.D."/>
        </authorList>
    </citation>
    <scope>NUCLEOTIDE SEQUENCE [LARGE SCALE GENOMIC DNA]</scope>
    <source>
        <strain evidence="3">JBW45</strain>
    </source>
</reference>
<keyword evidence="1" id="KW-1133">Transmembrane helix</keyword>
<keyword evidence="1" id="KW-0472">Membrane</keyword>
<evidence type="ECO:0000256" key="1">
    <source>
        <dbReference type="SAM" id="Phobius"/>
    </source>
</evidence>
<gene>
    <name evidence="2" type="ORF">JBW_00558</name>
</gene>